<keyword evidence="7" id="KW-0808">Transferase</keyword>
<dbReference type="PANTHER" id="PTHR43586:SF8">
    <property type="entry name" value="CYSTEINE DESULFURASE 1, CHLOROPLASTIC"/>
    <property type="match status" value="1"/>
</dbReference>
<evidence type="ECO:0000256" key="5">
    <source>
        <dbReference type="RuleBase" id="RU004504"/>
    </source>
</evidence>
<comment type="caution">
    <text evidence="7">The sequence shown here is derived from an EMBL/GenBank/DDBJ whole genome shotgun (WGS) entry which is preliminary data.</text>
</comment>
<dbReference type="Proteomes" id="UP000632535">
    <property type="component" value="Unassembled WGS sequence"/>
</dbReference>
<dbReference type="InterPro" id="IPR000192">
    <property type="entry name" value="Aminotrans_V_dom"/>
</dbReference>
<gene>
    <name evidence="7" type="ORF">GCM10007368_02980</name>
</gene>
<comment type="similarity">
    <text evidence="2">Belongs to the class-V pyridoxal-phosphate-dependent aminotransferase family. Csd subfamily.</text>
</comment>
<dbReference type="SUPFAM" id="SSF53383">
    <property type="entry name" value="PLP-dependent transferases"/>
    <property type="match status" value="1"/>
</dbReference>
<sequence length="488" mass="49970">MTTLTTAPAPGTPDATAVTATTAAAVLDLPPVLPVVGGDTLVPLVDGRRVGYANLDVAASAPALQAVADRVARVLPLYASVHRGAGYLSQVSTALYETARRTVGAFVGAREDDLTVVTRNTTDSLNLLAGCVPADPVTGEPGRVLVLDIEHHANLLPWQRVTDATVVTGGPTVAATLAELDAELRAGAAEGRPYALLALTGASNVTGEALPVEEVVAAAHGAGARVVLDGAQLVPHRRFSLSETGVDYVAFSGHKTYAPFGAGALVGRRDWLDVGTPYLAGGGAVRRVRAAATDWHSGPARHEAGSPNVIGAVALAAACDELAALDPQQVRAHEDALRRRLVSGLGGLDRVEVVHVWDDAVDPVGVVTFTVAGYDPGLVAAYLSAEHGIGVRDGRFCAHPLLGRLGFDAGAVRASVGLGTAGEEVERLVAAVRALVTEGPRARYDVVDGLWVVVDDPRPVPEGSGLEGLLATAALGADEAFGCLPGDV</sequence>
<dbReference type="InterPro" id="IPR015424">
    <property type="entry name" value="PyrdxlP-dep_Trfase"/>
</dbReference>
<accession>A0ABQ2B0F3</accession>
<dbReference type="PROSITE" id="PS00595">
    <property type="entry name" value="AA_TRANSFER_CLASS_5"/>
    <property type="match status" value="1"/>
</dbReference>
<protein>
    <submittedName>
        <fullName evidence="7">Aminotransferase/cysteine desulfurase</fullName>
    </submittedName>
</protein>
<feature type="domain" description="Aminotransferase class V" evidence="6">
    <location>
        <begin position="54"/>
        <end position="428"/>
    </location>
</feature>
<evidence type="ECO:0000313" key="8">
    <source>
        <dbReference type="Proteomes" id="UP000632535"/>
    </source>
</evidence>
<dbReference type="RefSeq" id="WP_188521868.1">
    <property type="nucleotide sequence ID" value="NZ_BMDG01000001.1"/>
</dbReference>
<organism evidence="7 8">
    <name type="scientific">Isoptericola cucumis</name>
    <dbReference type="NCBI Taxonomy" id="1776856"/>
    <lineage>
        <taxon>Bacteria</taxon>
        <taxon>Bacillati</taxon>
        <taxon>Actinomycetota</taxon>
        <taxon>Actinomycetes</taxon>
        <taxon>Micrococcales</taxon>
        <taxon>Promicromonosporaceae</taxon>
        <taxon>Isoptericola</taxon>
    </lineage>
</organism>
<dbReference type="EMBL" id="BMDG01000001">
    <property type="protein sequence ID" value="GGI04802.1"/>
    <property type="molecule type" value="Genomic_DNA"/>
</dbReference>
<evidence type="ECO:0000256" key="3">
    <source>
        <dbReference type="ARBA" id="ARBA00022898"/>
    </source>
</evidence>
<dbReference type="PANTHER" id="PTHR43586">
    <property type="entry name" value="CYSTEINE DESULFURASE"/>
    <property type="match status" value="1"/>
</dbReference>
<evidence type="ECO:0000256" key="1">
    <source>
        <dbReference type="ARBA" id="ARBA00001933"/>
    </source>
</evidence>
<dbReference type="Gene3D" id="3.90.1150.10">
    <property type="entry name" value="Aspartate Aminotransferase, domain 1"/>
    <property type="match status" value="1"/>
</dbReference>
<keyword evidence="8" id="KW-1185">Reference proteome</keyword>
<proteinExistence type="inferred from homology"/>
<dbReference type="InterPro" id="IPR015422">
    <property type="entry name" value="PyrdxlP-dep_Trfase_small"/>
</dbReference>
<dbReference type="Gene3D" id="3.40.640.10">
    <property type="entry name" value="Type I PLP-dependent aspartate aminotransferase-like (Major domain)"/>
    <property type="match status" value="1"/>
</dbReference>
<comment type="catalytic activity">
    <reaction evidence="4">
        <text>(sulfur carrier)-H + L-cysteine = (sulfur carrier)-SH + L-alanine</text>
        <dbReference type="Rhea" id="RHEA:43892"/>
        <dbReference type="Rhea" id="RHEA-COMP:14737"/>
        <dbReference type="Rhea" id="RHEA-COMP:14739"/>
        <dbReference type="ChEBI" id="CHEBI:29917"/>
        <dbReference type="ChEBI" id="CHEBI:35235"/>
        <dbReference type="ChEBI" id="CHEBI:57972"/>
        <dbReference type="ChEBI" id="CHEBI:64428"/>
        <dbReference type="EC" id="2.8.1.7"/>
    </reaction>
</comment>
<dbReference type="InterPro" id="IPR015421">
    <property type="entry name" value="PyrdxlP-dep_Trfase_major"/>
</dbReference>
<dbReference type="Pfam" id="PF00266">
    <property type="entry name" value="Aminotran_5"/>
    <property type="match status" value="1"/>
</dbReference>
<evidence type="ECO:0000259" key="6">
    <source>
        <dbReference type="Pfam" id="PF00266"/>
    </source>
</evidence>
<evidence type="ECO:0000313" key="7">
    <source>
        <dbReference type="EMBL" id="GGI04802.1"/>
    </source>
</evidence>
<dbReference type="InterPro" id="IPR020578">
    <property type="entry name" value="Aminotrans_V_PyrdxlP_BS"/>
</dbReference>
<keyword evidence="3" id="KW-0663">Pyridoxal phosphate</keyword>
<reference evidence="8" key="1">
    <citation type="journal article" date="2019" name="Int. J. Syst. Evol. Microbiol.">
        <title>The Global Catalogue of Microorganisms (GCM) 10K type strain sequencing project: providing services to taxonomists for standard genome sequencing and annotation.</title>
        <authorList>
            <consortium name="The Broad Institute Genomics Platform"/>
            <consortium name="The Broad Institute Genome Sequencing Center for Infectious Disease"/>
            <person name="Wu L."/>
            <person name="Ma J."/>
        </authorList>
    </citation>
    <scope>NUCLEOTIDE SEQUENCE [LARGE SCALE GENOMIC DNA]</scope>
    <source>
        <strain evidence="8">CCM 8653</strain>
    </source>
</reference>
<evidence type="ECO:0000256" key="2">
    <source>
        <dbReference type="ARBA" id="ARBA00010447"/>
    </source>
</evidence>
<evidence type="ECO:0000256" key="4">
    <source>
        <dbReference type="ARBA" id="ARBA00050776"/>
    </source>
</evidence>
<keyword evidence="7" id="KW-0032">Aminotransferase</keyword>
<comment type="cofactor">
    <cofactor evidence="1 5">
        <name>pyridoxal 5'-phosphate</name>
        <dbReference type="ChEBI" id="CHEBI:597326"/>
    </cofactor>
</comment>
<dbReference type="GO" id="GO:0008483">
    <property type="term" value="F:transaminase activity"/>
    <property type="evidence" value="ECO:0007669"/>
    <property type="project" value="UniProtKB-KW"/>
</dbReference>
<name>A0ABQ2B0F3_9MICO</name>